<reference evidence="1 2" key="1">
    <citation type="submission" date="2023-03" db="EMBL/GenBank/DDBJ databases">
        <title>High recombination rates correlate with genetic variation in Cardiocondyla obscurior ants.</title>
        <authorList>
            <person name="Errbii M."/>
        </authorList>
    </citation>
    <scope>NUCLEOTIDE SEQUENCE [LARGE SCALE GENOMIC DNA]</scope>
    <source>
        <strain evidence="1">Alpha-2009</strain>
        <tissue evidence="1">Whole body</tissue>
    </source>
</reference>
<proteinExistence type="predicted"/>
<dbReference type="PROSITE" id="PS51257">
    <property type="entry name" value="PROKAR_LIPOPROTEIN"/>
    <property type="match status" value="1"/>
</dbReference>
<protein>
    <submittedName>
        <fullName evidence="1">Uncharacterized protein</fullName>
    </submittedName>
</protein>
<keyword evidence="2" id="KW-1185">Reference proteome</keyword>
<accession>A0AAW2EAP0</accession>
<evidence type="ECO:0000313" key="2">
    <source>
        <dbReference type="Proteomes" id="UP001430953"/>
    </source>
</evidence>
<comment type="caution">
    <text evidence="1">The sequence shown here is derived from an EMBL/GenBank/DDBJ whole genome shotgun (WGS) entry which is preliminary data.</text>
</comment>
<dbReference type="Proteomes" id="UP001430953">
    <property type="component" value="Unassembled WGS sequence"/>
</dbReference>
<organism evidence="1 2">
    <name type="scientific">Cardiocondyla obscurior</name>
    <dbReference type="NCBI Taxonomy" id="286306"/>
    <lineage>
        <taxon>Eukaryota</taxon>
        <taxon>Metazoa</taxon>
        <taxon>Ecdysozoa</taxon>
        <taxon>Arthropoda</taxon>
        <taxon>Hexapoda</taxon>
        <taxon>Insecta</taxon>
        <taxon>Pterygota</taxon>
        <taxon>Neoptera</taxon>
        <taxon>Endopterygota</taxon>
        <taxon>Hymenoptera</taxon>
        <taxon>Apocrita</taxon>
        <taxon>Aculeata</taxon>
        <taxon>Formicoidea</taxon>
        <taxon>Formicidae</taxon>
        <taxon>Myrmicinae</taxon>
        <taxon>Cardiocondyla</taxon>
    </lineage>
</organism>
<evidence type="ECO:0000313" key="1">
    <source>
        <dbReference type="EMBL" id="KAL0099758.1"/>
    </source>
</evidence>
<dbReference type="AlphaFoldDB" id="A0AAW2EAP0"/>
<gene>
    <name evidence="1" type="ORF">PUN28_019872</name>
</gene>
<dbReference type="EMBL" id="JADYXP020000027">
    <property type="protein sequence ID" value="KAL0099758.1"/>
    <property type="molecule type" value="Genomic_DNA"/>
</dbReference>
<sequence length="81" mass="9145">MEKGDTLLNFILTNSCAICPSGSTGCEKDCSQREAIIILYVVLNRGGFDCKFAEYLETKAREAEINERLQKAVEIFFFNLD</sequence>
<name>A0AAW2EAP0_9HYME</name>